<dbReference type="Proteomes" id="UP000238042">
    <property type="component" value="Unassembled WGS sequence"/>
</dbReference>
<sequence length="1434" mass="164632">MLLSDNHFTPVLGLDIHFTTLPPFNPFHPYIGIVVDPMDYIPFIGATVHVNGIKRGVSDTSGVIIPLVHIPLFTPPWFMAPIIGHESMNFFAAEKVLADGMRFSPKGHMLMTCNDIGIPLSIQPGKKKFWKLVPTLFAPTSYSLPIPTGSSVNVGGPYPPDWGGMIMGLAMSFGFGAVMNLGRKFFAKVLKKCKGPQWLRKALCHAGFEPVNLVNGAVVYEGTDFSLPGMIPLEWKRAWYSDSSYQGALGYGVHWNYDLDVEIIPEEEAIAVRAEDGRIVAFPLIEEEEEFYLRQEKITLKRNKNSFEIYHHDTQQIYYYTYGVTSFQYKLTKIENIAGFSLTFNYRADVVAEITDTAGRKIKIQSEGGKIIRADLLTENNEPKTLVEYSYDEVGNMTGITDSLGQTTHIKYEDHLMVKKTDRNGQSFYWEYDGNHTGSRCIHTWGDGGLQEGRIEYHPKEGYNIVTDARGSQTFYYYTPEQLVTQIKDPLGNSRFFQYTEFMEIYREIDEEGNMTGYSYDDRGNPIAITFADGSEHIFMYDERDRQTLSISPEGQKRAYIYSEETNMLHSIIEPDDSFTVLEYNEKNLPCEIRKNGVPLYMAYDAQNNLLSLTDKEGNATRWEYDYQGNVTRVENAGGNTQHFRYDELGRVISVNSPQGHTRFRYNAYEEILEAFDDKTQVSFQYTPLGSLRMREQNGIKVHFAYDAMEQLKEIRNEKKERYLFYRNARGDIRQETGFDKTSLYYHRDRAGKIIKIQKPGGRWTEYEYNLRGLVIRTEHSDGSWETFDYNKDGQLLEARNQDNCVKLNRDAAGRITEEIISSGLPEDPGHRILSTYDENGNRVEISSTLGALIRNSFDEQGNLVSLEALQEWGDGQQEAWKAEITRNHLGQEIEKELSGGLRLTTSYDEYGRPVKQQVRSGHRETYHRQYTWSPTHKLTQVLNGLTHGKAEFTYDAFGSLASAQYEDGSYDYKLPDEVGNLYKTPAKKDRIYGAGSKLLKDENWHYIYDAEGNLKLKTRRKVGLNTDLEGQATAKSTLLAEEDTPQKKVFWFGEDQFDRKAEIRNYSQAERKAYDRLRQKTKDKITEEYSWALGDWEYQWQGNGMLKAVRTPEGKWIQFEYDALGRRTAKIAGDKIYRYLWEGNVLLHEWSYLKSERPGVITDELGLLKPDRPEPVENLTTWVYEEGSLVPTAKLEGEERYSLISDYIGRPVQAYNDQGKVVWEADYDIYGNIRKQKGTKDKNFIPFRQLGQYEDKETGLYYNRFRYYNPETGMYISKDPISLAGNNPNLYAYTFDSNTQVDPLGLDPLGSKDNPFTSLRQAMNRAKDLAGIPRSQQPDRQWQVGDDITKKGGNYANYEYDANPGSHGRMYEFTDANGHKKVVVIHTNDGQLHVHAGGPKDTPHTYDFKANRYAKIDDPNLKDHHLFVKVECK</sequence>
<dbReference type="InterPro" id="IPR050708">
    <property type="entry name" value="T6SS_VgrG/RHS"/>
</dbReference>
<gene>
    <name evidence="4" type="ORF">C4S77_00020</name>
</gene>
<keyword evidence="5" id="KW-1185">Reference proteome</keyword>
<dbReference type="Gene3D" id="2.180.10.10">
    <property type="entry name" value="RHS repeat-associated core"/>
    <property type="match status" value="3"/>
</dbReference>
<dbReference type="SUPFAM" id="SSF69304">
    <property type="entry name" value="Tricorn protease N-terminal domain"/>
    <property type="match status" value="1"/>
</dbReference>
<evidence type="ECO:0000256" key="1">
    <source>
        <dbReference type="ARBA" id="ARBA00022737"/>
    </source>
</evidence>
<dbReference type="EMBL" id="PSZM01000001">
    <property type="protein sequence ID" value="PQL95234.1"/>
    <property type="molecule type" value="Genomic_DNA"/>
</dbReference>
<accession>A0A2S8AFS3</accession>
<dbReference type="InterPro" id="IPR022385">
    <property type="entry name" value="Rhs_assc_core"/>
</dbReference>
<feature type="domain" description="DUF6531" evidence="2">
    <location>
        <begin position="209"/>
        <end position="282"/>
    </location>
</feature>
<dbReference type="Pfam" id="PF25023">
    <property type="entry name" value="TEN_YD-shell"/>
    <property type="match status" value="1"/>
</dbReference>
<evidence type="ECO:0000313" key="4">
    <source>
        <dbReference type="EMBL" id="PQL95234.1"/>
    </source>
</evidence>
<dbReference type="InterPro" id="IPR006530">
    <property type="entry name" value="YD"/>
</dbReference>
<reference evidence="4 5" key="1">
    <citation type="submission" date="2018-02" db="EMBL/GenBank/DDBJ databases">
        <title>Genome sequences of Apibacter spp., gut symbionts of Asian honey bees.</title>
        <authorList>
            <person name="Kwong W.K."/>
            <person name="Steele M.I."/>
            <person name="Moran N.A."/>
        </authorList>
    </citation>
    <scope>NUCLEOTIDE SEQUENCE [LARGE SCALE GENOMIC DNA]</scope>
    <source>
        <strain evidence="5">wkB301</strain>
    </source>
</reference>
<dbReference type="RefSeq" id="WP_105245157.1">
    <property type="nucleotide sequence ID" value="NZ_PSZM01000001.1"/>
</dbReference>
<evidence type="ECO:0000313" key="5">
    <source>
        <dbReference type="Proteomes" id="UP000238042"/>
    </source>
</evidence>
<evidence type="ECO:0000259" key="3">
    <source>
        <dbReference type="Pfam" id="PF25023"/>
    </source>
</evidence>
<comment type="caution">
    <text evidence="4">The sequence shown here is derived from an EMBL/GenBank/DDBJ whole genome shotgun (WGS) entry which is preliminary data.</text>
</comment>
<dbReference type="PANTHER" id="PTHR32305">
    <property type="match status" value="1"/>
</dbReference>
<dbReference type="InterPro" id="IPR031325">
    <property type="entry name" value="RHS_repeat"/>
</dbReference>
<organism evidence="4 5">
    <name type="scientific">Apibacter adventoris</name>
    <dbReference type="NCBI Taxonomy" id="1679466"/>
    <lineage>
        <taxon>Bacteria</taxon>
        <taxon>Pseudomonadati</taxon>
        <taxon>Bacteroidota</taxon>
        <taxon>Flavobacteriia</taxon>
        <taxon>Flavobacteriales</taxon>
        <taxon>Weeksellaceae</taxon>
        <taxon>Apibacter</taxon>
    </lineage>
</organism>
<dbReference type="PANTHER" id="PTHR32305:SF15">
    <property type="entry name" value="PROTEIN RHSA-RELATED"/>
    <property type="match status" value="1"/>
</dbReference>
<proteinExistence type="predicted"/>
<name>A0A2S8AFS3_9FLAO</name>
<evidence type="ECO:0000259" key="2">
    <source>
        <dbReference type="Pfam" id="PF20148"/>
    </source>
</evidence>
<keyword evidence="1" id="KW-0677">Repeat</keyword>
<dbReference type="NCBIfam" id="TIGR03696">
    <property type="entry name" value="Rhs_assc_core"/>
    <property type="match status" value="1"/>
</dbReference>
<dbReference type="Pfam" id="PF05593">
    <property type="entry name" value="RHS_repeat"/>
    <property type="match status" value="1"/>
</dbReference>
<dbReference type="InterPro" id="IPR056823">
    <property type="entry name" value="TEN-like_YD-shell"/>
</dbReference>
<dbReference type="NCBIfam" id="TIGR01643">
    <property type="entry name" value="YD_repeat_2x"/>
    <property type="match status" value="4"/>
</dbReference>
<dbReference type="Pfam" id="PF20148">
    <property type="entry name" value="DUF6531"/>
    <property type="match status" value="1"/>
</dbReference>
<feature type="domain" description="Teneurin-like YD-shell" evidence="3">
    <location>
        <begin position="1096"/>
        <end position="1281"/>
    </location>
</feature>
<dbReference type="InterPro" id="IPR045351">
    <property type="entry name" value="DUF6531"/>
</dbReference>
<dbReference type="OrthoDB" id="9765204at2"/>
<protein>
    <submittedName>
        <fullName evidence="4">Type IV secretion protein Rhs</fullName>
    </submittedName>
</protein>